<dbReference type="Pfam" id="PF21834">
    <property type="entry name" value="DUF6894"/>
    <property type="match status" value="1"/>
</dbReference>
<dbReference type="InterPro" id="IPR054189">
    <property type="entry name" value="DUF6894"/>
</dbReference>
<protein>
    <recommendedName>
        <fullName evidence="1">DUF6894 domain-containing protein</fullName>
    </recommendedName>
</protein>
<reference evidence="2 3" key="1">
    <citation type="journal article" date="2016" name="Genome Announc.">
        <title>Complete Genome Sequence of Methylobacterium populi P-1M, Isolated from Pink-Pigmented Household Biofilm.</title>
        <authorList>
            <person name="Morohoshi T."/>
            <person name="Ikeda T."/>
        </authorList>
    </citation>
    <scope>NUCLEOTIDE SEQUENCE [LARGE SCALE GENOMIC DNA]</scope>
    <source>
        <strain evidence="2 3">P-1M</strain>
    </source>
</reference>
<feature type="domain" description="DUF6894" evidence="1">
    <location>
        <begin position="2"/>
        <end position="78"/>
    </location>
</feature>
<evidence type="ECO:0000313" key="2">
    <source>
        <dbReference type="EMBL" id="BAU92479.1"/>
    </source>
</evidence>
<gene>
    <name evidence="2" type="ORF">MPPM_3874</name>
</gene>
<dbReference type="AlphaFoldDB" id="A0A160PGP1"/>
<accession>A0A160PGP1</accession>
<sequence>MLFYIDVTDADRFMRDEDGFEFSDLKDACEAAVALLPELAREALHGPTRLSAMMQARERHIAAQVRDEAGKIHFRTRLRLDME</sequence>
<dbReference type="Proteomes" id="UP000218288">
    <property type="component" value="Chromosome"/>
</dbReference>
<name>A0A160PGP1_9HYPH</name>
<dbReference type="EMBL" id="AP014809">
    <property type="protein sequence ID" value="BAU92479.1"/>
    <property type="molecule type" value="Genomic_DNA"/>
</dbReference>
<evidence type="ECO:0000313" key="3">
    <source>
        <dbReference type="Proteomes" id="UP000218288"/>
    </source>
</evidence>
<proteinExistence type="predicted"/>
<dbReference type="OrthoDB" id="7997381at2"/>
<dbReference type="RefSeq" id="WP_096486413.1">
    <property type="nucleotide sequence ID" value="NZ_AP014809.1"/>
</dbReference>
<organism evidence="2 3">
    <name type="scientific">Methylorubrum populi</name>
    <dbReference type="NCBI Taxonomy" id="223967"/>
    <lineage>
        <taxon>Bacteria</taxon>
        <taxon>Pseudomonadati</taxon>
        <taxon>Pseudomonadota</taxon>
        <taxon>Alphaproteobacteria</taxon>
        <taxon>Hyphomicrobiales</taxon>
        <taxon>Methylobacteriaceae</taxon>
        <taxon>Methylorubrum</taxon>
    </lineage>
</organism>
<evidence type="ECO:0000259" key="1">
    <source>
        <dbReference type="Pfam" id="PF21834"/>
    </source>
</evidence>